<dbReference type="PANTHER" id="PTHR42929">
    <property type="entry name" value="INNER MEMBRANE ABC TRANSPORTER PERMEASE PROTEIN YDCU-RELATED-RELATED"/>
    <property type="match status" value="1"/>
</dbReference>
<comment type="caution">
    <text evidence="11">The sequence shown here is derived from an EMBL/GenBank/DDBJ whole genome shotgun (WGS) entry which is preliminary data.</text>
</comment>
<accession>A0A5J5G2X5</accession>
<evidence type="ECO:0000256" key="6">
    <source>
        <dbReference type="ARBA" id="ARBA00022692"/>
    </source>
</evidence>
<sequence>MTMFSEPRGKPPEPAQGPLKQRLARWRIAHERKLVIALPYLWLLLLFMLPFLIVFKISLAEMARAVPPYTDLVSWADGKLDIALNLGNYLQLLDDPLYIEAYLQSLQVAGISTLCCLLVGYPLAWAVAHSKPSTRNILLLLVILPSWTSFLIRVYAWMGILKNNGVLNNFLLWLGVIDHPLVILHTNLAVYIGVVYSYLPFMVLPIYTALTRLDYSLVEASLDLGARPLKTFFSVIVPLTKGGIIAGSMLVFIPAVGEYVIPELLGGPDSIMIGRILWQEFFNNRDWPVASAVATIMLLLLIVPIIWFHKHQSKAAGEQV</sequence>
<keyword evidence="5" id="KW-0997">Cell inner membrane</keyword>
<comment type="subcellular location">
    <subcellularLocation>
        <location evidence="1">Cell inner membrane</location>
        <topology evidence="1">Multi-pass membrane protein</topology>
    </subcellularLocation>
    <subcellularLocation>
        <location evidence="9">Cell membrane</location>
        <topology evidence="9">Multi-pass membrane protein</topology>
    </subcellularLocation>
</comment>
<feature type="domain" description="ABC transmembrane type-1" evidence="10">
    <location>
        <begin position="102"/>
        <end position="308"/>
    </location>
</feature>
<reference evidence="11 12" key="1">
    <citation type="submission" date="2019-09" db="EMBL/GenBank/DDBJ databases">
        <authorList>
            <person name="Li Y."/>
        </authorList>
    </citation>
    <scope>NUCLEOTIDE SEQUENCE [LARGE SCALE GENOMIC DNA]</scope>
    <source>
        <strain evidence="11 12">L3-3HA</strain>
    </source>
</reference>
<feature type="transmembrane region" description="Helical" evidence="9">
    <location>
        <begin position="231"/>
        <end position="256"/>
    </location>
</feature>
<keyword evidence="8 9" id="KW-0472">Membrane</keyword>
<feature type="transmembrane region" description="Helical" evidence="9">
    <location>
        <begin position="137"/>
        <end position="158"/>
    </location>
</feature>
<dbReference type="AlphaFoldDB" id="A0A5J5G2X5"/>
<dbReference type="NCBIfam" id="NF007963">
    <property type="entry name" value="PRK10683.1"/>
    <property type="match status" value="1"/>
</dbReference>
<keyword evidence="7 9" id="KW-1133">Transmembrane helix</keyword>
<evidence type="ECO:0000256" key="1">
    <source>
        <dbReference type="ARBA" id="ARBA00004429"/>
    </source>
</evidence>
<evidence type="ECO:0000256" key="4">
    <source>
        <dbReference type="ARBA" id="ARBA00022475"/>
    </source>
</evidence>
<dbReference type="EMBL" id="VYKJ01000003">
    <property type="protein sequence ID" value="KAA9001061.1"/>
    <property type="molecule type" value="Genomic_DNA"/>
</dbReference>
<dbReference type="SUPFAM" id="SSF161098">
    <property type="entry name" value="MetI-like"/>
    <property type="match status" value="1"/>
</dbReference>
<proteinExistence type="inferred from homology"/>
<evidence type="ECO:0000256" key="3">
    <source>
        <dbReference type="ARBA" id="ARBA00022448"/>
    </source>
</evidence>
<evidence type="ECO:0000256" key="9">
    <source>
        <dbReference type="RuleBase" id="RU363032"/>
    </source>
</evidence>
<dbReference type="OrthoDB" id="9807047at2"/>
<dbReference type="Pfam" id="PF00528">
    <property type="entry name" value="BPD_transp_1"/>
    <property type="match status" value="1"/>
</dbReference>
<dbReference type="CDD" id="cd06261">
    <property type="entry name" value="TM_PBP2"/>
    <property type="match status" value="1"/>
</dbReference>
<evidence type="ECO:0000256" key="2">
    <source>
        <dbReference type="ARBA" id="ARBA00007069"/>
    </source>
</evidence>
<dbReference type="InterPro" id="IPR035906">
    <property type="entry name" value="MetI-like_sf"/>
</dbReference>
<feature type="transmembrane region" description="Helical" evidence="9">
    <location>
        <begin position="34"/>
        <end position="55"/>
    </location>
</feature>
<dbReference type="InterPro" id="IPR000515">
    <property type="entry name" value="MetI-like"/>
</dbReference>
<name>A0A5J5G2X5_9GAMM</name>
<dbReference type="FunFam" id="1.10.3720.10:FF:000043">
    <property type="entry name" value="Putrescine ABC transporter permease PotH"/>
    <property type="match status" value="1"/>
</dbReference>
<dbReference type="PROSITE" id="PS50928">
    <property type="entry name" value="ABC_TM1"/>
    <property type="match status" value="1"/>
</dbReference>
<keyword evidence="6 9" id="KW-0812">Transmembrane</keyword>
<evidence type="ECO:0000259" key="10">
    <source>
        <dbReference type="PROSITE" id="PS50928"/>
    </source>
</evidence>
<dbReference type="GO" id="GO:0055085">
    <property type="term" value="P:transmembrane transport"/>
    <property type="evidence" value="ECO:0007669"/>
    <property type="project" value="InterPro"/>
</dbReference>
<dbReference type="Gene3D" id="1.10.3720.10">
    <property type="entry name" value="MetI-like"/>
    <property type="match status" value="1"/>
</dbReference>
<feature type="transmembrane region" description="Helical" evidence="9">
    <location>
        <begin position="287"/>
        <end position="308"/>
    </location>
</feature>
<dbReference type="GO" id="GO:0005886">
    <property type="term" value="C:plasma membrane"/>
    <property type="evidence" value="ECO:0007669"/>
    <property type="project" value="UniProtKB-SubCell"/>
</dbReference>
<protein>
    <submittedName>
        <fullName evidence="11">Putrescine ABC transporter permease PotH</fullName>
    </submittedName>
</protein>
<evidence type="ECO:0000256" key="7">
    <source>
        <dbReference type="ARBA" id="ARBA00022989"/>
    </source>
</evidence>
<dbReference type="Proteomes" id="UP000335415">
    <property type="component" value="Unassembled WGS sequence"/>
</dbReference>
<evidence type="ECO:0000313" key="11">
    <source>
        <dbReference type="EMBL" id="KAA9001061.1"/>
    </source>
</evidence>
<keyword evidence="3 9" id="KW-0813">Transport</keyword>
<feature type="transmembrane region" description="Helical" evidence="9">
    <location>
        <begin position="188"/>
        <end position="210"/>
    </location>
</feature>
<comment type="similarity">
    <text evidence="2">Belongs to the binding-protein-dependent transport system permease family. CysTW subfamily.</text>
</comment>
<feature type="transmembrane region" description="Helical" evidence="9">
    <location>
        <begin position="101"/>
        <end position="125"/>
    </location>
</feature>
<keyword evidence="12" id="KW-1185">Reference proteome</keyword>
<dbReference type="PANTHER" id="PTHR42929:SF3">
    <property type="entry name" value="PUTRESCINE TRANSPORT SYSTEM PERMEASE PROTEIN POTH"/>
    <property type="match status" value="1"/>
</dbReference>
<evidence type="ECO:0000256" key="8">
    <source>
        <dbReference type="ARBA" id="ARBA00023136"/>
    </source>
</evidence>
<keyword evidence="4" id="KW-1003">Cell membrane</keyword>
<gene>
    <name evidence="11" type="primary">potH</name>
    <name evidence="11" type="ORF">FJU30_07325</name>
</gene>
<organism evidence="11 12">
    <name type="scientific">Affinibrenneria salicis</name>
    <dbReference type="NCBI Taxonomy" id="2590031"/>
    <lineage>
        <taxon>Bacteria</taxon>
        <taxon>Pseudomonadati</taxon>
        <taxon>Pseudomonadota</taxon>
        <taxon>Gammaproteobacteria</taxon>
        <taxon>Enterobacterales</taxon>
        <taxon>Pectobacteriaceae</taxon>
        <taxon>Affinibrenneria</taxon>
    </lineage>
</organism>
<dbReference type="RefSeq" id="WP_150434336.1">
    <property type="nucleotide sequence ID" value="NZ_VYKJ01000003.1"/>
</dbReference>
<evidence type="ECO:0000256" key="5">
    <source>
        <dbReference type="ARBA" id="ARBA00022519"/>
    </source>
</evidence>
<evidence type="ECO:0000313" key="12">
    <source>
        <dbReference type="Proteomes" id="UP000335415"/>
    </source>
</evidence>